<organism evidence="6 7">
    <name type="scientific">Pseudidiomarina taiwanensis</name>
    <dbReference type="NCBI Taxonomy" id="337250"/>
    <lineage>
        <taxon>Bacteria</taxon>
        <taxon>Pseudomonadati</taxon>
        <taxon>Pseudomonadota</taxon>
        <taxon>Gammaproteobacteria</taxon>
        <taxon>Alteromonadales</taxon>
        <taxon>Idiomarinaceae</taxon>
        <taxon>Pseudidiomarina</taxon>
    </lineage>
</organism>
<protein>
    <recommendedName>
        <fullName evidence="3">Large ribosomal RNA subunit accumulation protein YceD</fullName>
    </recommendedName>
    <alternativeName>
        <fullName evidence="5">23S rRNA accumulation protein YceD</fullName>
    </alternativeName>
</protein>
<evidence type="ECO:0000256" key="3">
    <source>
        <dbReference type="ARBA" id="ARBA00015716"/>
    </source>
</evidence>
<name>A0A432ZNG5_9GAMM</name>
<evidence type="ECO:0000256" key="2">
    <source>
        <dbReference type="ARBA" id="ARBA00010740"/>
    </source>
</evidence>
<proteinExistence type="inferred from homology"/>
<dbReference type="Pfam" id="PF02620">
    <property type="entry name" value="YceD"/>
    <property type="match status" value="1"/>
</dbReference>
<evidence type="ECO:0000256" key="1">
    <source>
        <dbReference type="ARBA" id="ARBA00002868"/>
    </source>
</evidence>
<dbReference type="InterPro" id="IPR039255">
    <property type="entry name" value="YceD_bac"/>
</dbReference>
<sequence>MQKVRIPIMVDPVKAAGKQLSYDGLVPSAALERFRDLLLESCNDVEVTLNFAVDAQGVKYFNGVAAVAVTVACERCQQPMDLAVHAEFAYAPITKRQQADDIPAQYEPIELNELGEVNLHQVVEDELILAMPVVVKHAPEDCQIKADDMQWGEIDETAEAESNPFAVLQELKKK</sequence>
<dbReference type="GO" id="GO:0042254">
    <property type="term" value="P:ribosome biogenesis"/>
    <property type="evidence" value="ECO:0007669"/>
    <property type="project" value="UniProtKB-KW"/>
</dbReference>
<evidence type="ECO:0000256" key="4">
    <source>
        <dbReference type="ARBA" id="ARBA00022517"/>
    </source>
</evidence>
<comment type="function">
    <text evidence="1">Plays a role in synthesis, processing and/or stability of 23S rRNA.</text>
</comment>
<dbReference type="OrthoDB" id="9786771at2"/>
<dbReference type="PANTHER" id="PTHR38099:SF1">
    <property type="entry name" value="LARGE RIBOSOMAL RNA SUBUNIT ACCUMULATION PROTEIN YCED"/>
    <property type="match status" value="1"/>
</dbReference>
<reference evidence="6 7" key="1">
    <citation type="journal article" date="2011" name="Front. Microbiol.">
        <title>Genomic signatures of strain selection and enhancement in Bacillus atrophaeus var. globigii, a historical biowarfare simulant.</title>
        <authorList>
            <person name="Gibbons H.S."/>
            <person name="Broomall S.M."/>
            <person name="McNew L.A."/>
            <person name="Daligault H."/>
            <person name="Chapman C."/>
            <person name="Bruce D."/>
            <person name="Karavis M."/>
            <person name="Krepps M."/>
            <person name="McGregor P.A."/>
            <person name="Hong C."/>
            <person name="Park K.H."/>
            <person name="Akmal A."/>
            <person name="Feldman A."/>
            <person name="Lin J.S."/>
            <person name="Chang W.E."/>
            <person name="Higgs B.W."/>
            <person name="Demirev P."/>
            <person name="Lindquist J."/>
            <person name="Liem A."/>
            <person name="Fochler E."/>
            <person name="Read T.D."/>
            <person name="Tapia R."/>
            <person name="Johnson S."/>
            <person name="Bishop-Lilly K.A."/>
            <person name="Detter C."/>
            <person name="Han C."/>
            <person name="Sozhamannan S."/>
            <person name="Rosenzweig C.N."/>
            <person name="Skowronski E.W."/>
        </authorList>
    </citation>
    <scope>NUCLEOTIDE SEQUENCE [LARGE SCALE GENOMIC DNA]</scope>
    <source>
        <strain evidence="6 7">PIT1</strain>
    </source>
</reference>
<evidence type="ECO:0000313" key="6">
    <source>
        <dbReference type="EMBL" id="RUO79416.1"/>
    </source>
</evidence>
<evidence type="ECO:0000256" key="5">
    <source>
        <dbReference type="ARBA" id="ARBA00031841"/>
    </source>
</evidence>
<comment type="similarity">
    <text evidence="2">Belongs to the DUF177 domain family.</text>
</comment>
<dbReference type="AlphaFoldDB" id="A0A432ZNG5"/>
<dbReference type="PANTHER" id="PTHR38099">
    <property type="entry name" value="LARGE RIBOSOMAL RNA SUBUNIT ACCUMULATION PROTEIN YCED"/>
    <property type="match status" value="1"/>
</dbReference>
<dbReference type="GO" id="GO:0005829">
    <property type="term" value="C:cytosol"/>
    <property type="evidence" value="ECO:0007669"/>
    <property type="project" value="TreeGrafter"/>
</dbReference>
<keyword evidence="7" id="KW-1185">Reference proteome</keyword>
<gene>
    <name evidence="6" type="ORF">CWI83_02605</name>
</gene>
<accession>A0A432ZNG5</accession>
<comment type="caution">
    <text evidence="6">The sequence shown here is derived from an EMBL/GenBank/DDBJ whole genome shotgun (WGS) entry which is preliminary data.</text>
</comment>
<dbReference type="Proteomes" id="UP000288279">
    <property type="component" value="Unassembled WGS sequence"/>
</dbReference>
<dbReference type="NCBIfam" id="NF008395">
    <property type="entry name" value="PRK11193.1"/>
    <property type="match status" value="1"/>
</dbReference>
<evidence type="ECO:0000313" key="7">
    <source>
        <dbReference type="Proteomes" id="UP000288279"/>
    </source>
</evidence>
<dbReference type="RefSeq" id="WP_126825296.1">
    <property type="nucleotide sequence ID" value="NZ_PIQG01000001.1"/>
</dbReference>
<dbReference type="InterPro" id="IPR003772">
    <property type="entry name" value="YceD"/>
</dbReference>
<keyword evidence="4" id="KW-0690">Ribosome biogenesis</keyword>
<dbReference type="EMBL" id="PIQG01000001">
    <property type="protein sequence ID" value="RUO79416.1"/>
    <property type="molecule type" value="Genomic_DNA"/>
</dbReference>